<sequence length="703" mass="78462">MDIKATRHTSTNLEEINERIEQILKDASQYENDKSIDLNTLTLPELKAFAEAGGLGACVSKTDVLAETSEDLMYLSGERIIVLKHIEDDYYLGYCEGVVGRFNAENVHFVELDPRVLESLDGGGLDIESLGVRSSIDQGERYPYYGRHQQPRRSMQSYHSSTSQEYTSSSHTHDYLHGNDSGKQPWIGRSSMDSLLTTSTTSGTSHLYDPNGQRIYRSTHMSPIKKESAETYDTSGFNDTYSNESDDDEEEDEDADDKVDYQPRKPSTSTTAATMANTSSANSTRFTPYDIDQSNGGSKPVSATTRGSRLAKYQVNHTSGQDDDGDDEGDSGISSKNSSQPTLPPNSSVDENGFIVNKAEMERRQRSGSSLNSMKSMKHYREREVKWLSIVNKMDAGSVKKDAKLKKLVRSGIPTSVRSRVWQFLAGSTTDYQKRGSFQHLASQPATPIYNVIDRDLPRCYPDHTLFKDENSQGQQDLGMILKAYAHYNPQLEYCQGMGRLAGCMLMHMPTEDAFWLLVCTIDRYMNGYFTPDLSQLRIDAYIIGQLLKDHEPKLAQHLEANDVTPIMYIAQWFLTAFTMTLPWQSVLHHLLQSCPTNSEILAFLLHIPHDYLTADVLLDTAFHIKLSKTDIGRYAKKATLNGSDAMGLPFEHGLKNLRLGGSTTVGNSLKDRIKKKSSSMNLKEVQSPSSPSSAPPMPVSSV</sequence>
<dbReference type="EMBL" id="LT553414">
    <property type="protein sequence ID" value="SAM00778.1"/>
    <property type="molecule type" value="Genomic_DNA"/>
</dbReference>
<feature type="region of interest" description="Disordered" evidence="1">
    <location>
        <begin position="141"/>
        <end position="351"/>
    </location>
</feature>
<feature type="compositionally biased region" description="Polar residues" evidence="1">
    <location>
        <begin position="292"/>
        <end position="307"/>
    </location>
</feature>
<feature type="compositionally biased region" description="Pro residues" evidence="1">
    <location>
        <begin position="694"/>
        <end position="703"/>
    </location>
</feature>
<dbReference type="OMA" id="NVHFVEL"/>
<dbReference type="PROSITE" id="PS50086">
    <property type="entry name" value="TBC_RABGAP"/>
    <property type="match status" value="1"/>
</dbReference>
<feature type="compositionally biased region" description="Low complexity" evidence="1">
    <location>
        <begin position="190"/>
        <end position="207"/>
    </location>
</feature>
<feature type="compositionally biased region" description="Low complexity" evidence="1">
    <location>
        <begin position="267"/>
        <end position="284"/>
    </location>
</feature>
<keyword evidence="4" id="KW-1185">Reference proteome</keyword>
<protein>
    <recommendedName>
        <fullName evidence="2">Rab-GAP TBC domain-containing protein</fullName>
    </recommendedName>
</protein>
<name>A0A163M2X6_ABSGL</name>
<dbReference type="SMART" id="SM00164">
    <property type="entry name" value="TBC"/>
    <property type="match status" value="1"/>
</dbReference>
<accession>A0A163M2X6</accession>
<dbReference type="Pfam" id="PF00566">
    <property type="entry name" value="RabGAP-TBC"/>
    <property type="match status" value="1"/>
</dbReference>
<feature type="compositionally biased region" description="Polar residues" evidence="1">
    <location>
        <begin position="336"/>
        <end position="350"/>
    </location>
</feature>
<dbReference type="FunFam" id="1.10.8.270:FF:000016">
    <property type="entry name" value="TBC1 domain family member 2A"/>
    <property type="match status" value="1"/>
</dbReference>
<dbReference type="InterPro" id="IPR000195">
    <property type="entry name" value="Rab-GAP-TBC_dom"/>
</dbReference>
<dbReference type="InterPro" id="IPR050302">
    <property type="entry name" value="Rab_GAP_TBC_domain"/>
</dbReference>
<dbReference type="Proteomes" id="UP000078561">
    <property type="component" value="Unassembled WGS sequence"/>
</dbReference>
<evidence type="ECO:0000256" key="1">
    <source>
        <dbReference type="SAM" id="MobiDB-lite"/>
    </source>
</evidence>
<evidence type="ECO:0000313" key="3">
    <source>
        <dbReference type="EMBL" id="SAM00778.1"/>
    </source>
</evidence>
<feature type="compositionally biased region" description="Acidic residues" evidence="1">
    <location>
        <begin position="321"/>
        <end position="330"/>
    </location>
</feature>
<dbReference type="InParanoid" id="A0A163M2X6"/>
<feature type="compositionally biased region" description="Low complexity" evidence="1">
    <location>
        <begin position="156"/>
        <end position="170"/>
    </location>
</feature>
<dbReference type="GO" id="GO:0005096">
    <property type="term" value="F:GTPase activator activity"/>
    <property type="evidence" value="ECO:0007669"/>
    <property type="project" value="TreeGrafter"/>
</dbReference>
<organism evidence="3">
    <name type="scientific">Absidia glauca</name>
    <name type="common">Pin mould</name>
    <dbReference type="NCBI Taxonomy" id="4829"/>
    <lineage>
        <taxon>Eukaryota</taxon>
        <taxon>Fungi</taxon>
        <taxon>Fungi incertae sedis</taxon>
        <taxon>Mucoromycota</taxon>
        <taxon>Mucoromycotina</taxon>
        <taxon>Mucoromycetes</taxon>
        <taxon>Mucorales</taxon>
        <taxon>Cunninghamellaceae</taxon>
        <taxon>Absidia</taxon>
    </lineage>
</organism>
<feature type="compositionally biased region" description="Polar residues" evidence="1">
    <location>
        <begin position="231"/>
        <end position="243"/>
    </location>
</feature>
<gene>
    <name evidence="3" type="primary">ABSGL_06501.1 scaffold 8356</name>
</gene>
<dbReference type="STRING" id="4829.A0A163M2X6"/>
<feature type="domain" description="Rab-GAP TBC" evidence="2">
    <location>
        <begin position="412"/>
        <end position="599"/>
    </location>
</feature>
<dbReference type="GO" id="GO:0031267">
    <property type="term" value="F:small GTPase binding"/>
    <property type="evidence" value="ECO:0007669"/>
    <property type="project" value="TreeGrafter"/>
</dbReference>
<feature type="compositionally biased region" description="Acidic residues" evidence="1">
    <location>
        <begin position="244"/>
        <end position="257"/>
    </location>
</feature>
<dbReference type="OrthoDB" id="159449at2759"/>
<evidence type="ECO:0000313" key="4">
    <source>
        <dbReference type="Proteomes" id="UP000078561"/>
    </source>
</evidence>
<dbReference type="PANTHER" id="PTHR47219">
    <property type="entry name" value="RAB GTPASE-ACTIVATING PROTEIN 1-LIKE"/>
    <property type="match status" value="1"/>
</dbReference>
<evidence type="ECO:0000259" key="2">
    <source>
        <dbReference type="PROSITE" id="PS50086"/>
    </source>
</evidence>
<dbReference type="Gene3D" id="1.10.472.80">
    <property type="entry name" value="Ypt/Rab-GAP domain of gyp1p, domain 3"/>
    <property type="match status" value="1"/>
</dbReference>
<dbReference type="Gene3D" id="1.10.10.750">
    <property type="entry name" value="Ypt/Rab-GAP domain of gyp1p, domain 1"/>
    <property type="match status" value="1"/>
</dbReference>
<proteinExistence type="predicted"/>
<dbReference type="Gene3D" id="1.10.8.270">
    <property type="entry name" value="putative rabgap domain of human tbc1 domain family member 14 like domains"/>
    <property type="match status" value="1"/>
</dbReference>
<dbReference type="InterPro" id="IPR035969">
    <property type="entry name" value="Rab-GAP_TBC_sf"/>
</dbReference>
<dbReference type="AlphaFoldDB" id="A0A163M2X6"/>
<dbReference type="SUPFAM" id="SSF47923">
    <property type="entry name" value="Ypt/Rab-GAP domain of gyp1p"/>
    <property type="match status" value="2"/>
</dbReference>
<dbReference type="PANTHER" id="PTHR47219:SF9">
    <property type="entry name" value="GTPASE ACTIVATING PROTEIN AND CENTROSOME-ASSOCIATED, ISOFORM B"/>
    <property type="match status" value="1"/>
</dbReference>
<feature type="region of interest" description="Disordered" evidence="1">
    <location>
        <begin position="674"/>
        <end position="703"/>
    </location>
</feature>
<reference evidence="3" key="1">
    <citation type="submission" date="2016-04" db="EMBL/GenBank/DDBJ databases">
        <authorList>
            <person name="Evans L.H."/>
            <person name="Alamgir A."/>
            <person name="Owens N."/>
            <person name="Weber N.D."/>
            <person name="Virtaneva K."/>
            <person name="Barbian K."/>
            <person name="Babar A."/>
            <person name="Rosenke K."/>
        </authorList>
    </citation>
    <scope>NUCLEOTIDE SEQUENCE [LARGE SCALE GENOMIC DNA]</scope>
    <source>
        <strain evidence="3">CBS 101.48</strain>
    </source>
</reference>